<evidence type="ECO:0008006" key="3">
    <source>
        <dbReference type="Google" id="ProtNLM"/>
    </source>
</evidence>
<dbReference type="InterPro" id="IPR036465">
    <property type="entry name" value="vWFA_dom_sf"/>
</dbReference>
<dbReference type="OrthoDB" id="6495157at2759"/>
<gene>
    <name evidence="1" type="ORF">BLA29_005977</name>
</gene>
<dbReference type="SUPFAM" id="SSF53300">
    <property type="entry name" value="vWA-like"/>
    <property type="match status" value="1"/>
</dbReference>
<dbReference type="Proteomes" id="UP000194236">
    <property type="component" value="Unassembled WGS sequence"/>
</dbReference>
<comment type="caution">
    <text evidence="1">The sequence shown here is derived from an EMBL/GenBank/DDBJ whole genome shotgun (WGS) entry which is preliminary data.</text>
</comment>
<dbReference type="GO" id="GO:0032991">
    <property type="term" value="C:protein-containing complex"/>
    <property type="evidence" value="ECO:0007669"/>
    <property type="project" value="UniProtKB-ARBA"/>
</dbReference>
<accession>A0A1Y3BBK1</accession>
<evidence type="ECO:0000313" key="1">
    <source>
        <dbReference type="EMBL" id="OTF78261.1"/>
    </source>
</evidence>
<dbReference type="EMBL" id="MUJZ01028731">
    <property type="protein sequence ID" value="OTF78261.1"/>
    <property type="molecule type" value="Genomic_DNA"/>
</dbReference>
<sequence>MDQTLFLILIDESLSMRMKRQDVVDDINRYIDVQREINPNSRLILIKFNNNVTIMYKGININMVKPLRMCDYNPSGRTGLFDAVKCALELTDELRNDHERVVCIMMTDGEDNASEQNQSCKAIQKLLKKYEMKNDWSFTYMEKPSEYWIRKKPVSKISYKAKRPCYSTMTNISAFEQRRLRSSQLQSLVSS</sequence>
<evidence type="ECO:0000313" key="2">
    <source>
        <dbReference type="Proteomes" id="UP000194236"/>
    </source>
</evidence>
<name>A0A1Y3BBK1_EURMA</name>
<organism evidence="1 2">
    <name type="scientific">Euroglyphus maynei</name>
    <name type="common">Mayne's house dust mite</name>
    <dbReference type="NCBI Taxonomy" id="6958"/>
    <lineage>
        <taxon>Eukaryota</taxon>
        <taxon>Metazoa</taxon>
        <taxon>Ecdysozoa</taxon>
        <taxon>Arthropoda</taxon>
        <taxon>Chelicerata</taxon>
        <taxon>Arachnida</taxon>
        <taxon>Acari</taxon>
        <taxon>Acariformes</taxon>
        <taxon>Sarcoptiformes</taxon>
        <taxon>Astigmata</taxon>
        <taxon>Psoroptidia</taxon>
        <taxon>Analgoidea</taxon>
        <taxon>Pyroglyphidae</taxon>
        <taxon>Pyroglyphinae</taxon>
        <taxon>Euroglyphus</taxon>
    </lineage>
</organism>
<protein>
    <recommendedName>
        <fullName evidence="3">VWFA domain-containing protein</fullName>
    </recommendedName>
</protein>
<dbReference type="AlphaFoldDB" id="A0A1Y3BBK1"/>
<reference evidence="1 2" key="1">
    <citation type="submission" date="2017-03" db="EMBL/GenBank/DDBJ databases">
        <title>Genome Survey of Euroglyphus maynei.</title>
        <authorList>
            <person name="Arlian L.G."/>
            <person name="Morgan M.S."/>
            <person name="Rider S.D."/>
        </authorList>
    </citation>
    <scope>NUCLEOTIDE SEQUENCE [LARGE SCALE GENOMIC DNA]</scope>
    <source>
        <strain evidence="1">Arlian Lab</strain>
        <tissue evidence="1">Whole body</tissue>
    </source>
</reference>
<keyword evidence="2" id="KW-1185">Reference proteome</keyword>
<proteinExistence type="predicted"/>
<dbReference type="Gene3D" id="3.40.50.410">
    <property type="entry name" value="von Willebrand factor, type A domain"/>
    <property type="match status" value="1"/>
</dbReference>
<dbReference type="CDD" id="cd00198">
    <property type="entry name" value="vWFA"/>
    <property type="match status" value="1"/>
</dbReference>